<protein>
    <submittedName>
        <fullName evidence="2">Uncharacterized protein</fullName>
    </submittedName>
</protein>
<feature type="region of interest" description="Disordered" evidence="1">
    <location>
        <begin position="1"/>
        <end position="156"/>
    </location>
</feature>
<evidence type="ECO:0000313" key="2">
    <source>
        <dbReference type="EMBL" id="RKO23404.1"/>
    </source>
</evidence>
<reference evidence="2 3" key="1">
    <citation type="submission" date="2018-10" db="EMBL/GenBank/DDBJ databases">
        <title>Genome-guide identification and characterization of bacteria that degrade polycyclic aromatic hydrocarbons and resist hexavalent chromium simultaneously.</title>
        <authorList>
            <person name="Feng H."/>
        </authorList>
    </citation>
    <scope>NUCLEOTIDE SEQUENCE [LARGE SCALE GENOMIC DNA]</scope>
    <source>
        <strain evidence="2 3">J015</strain>
    </source>
</reference>
<dbReference type="RefSeq" id="WP_013599403.1">
    <property type="nucleotide sequence ID" value="NZ_RBNH01000009.1"/>
</dbReference>
<evidence type="ECO:0000256" key="1">
    <source>
        <dbReference type="SAM" id="MobiDB-lite"/>
    </source>
</evidence>
<dbReference type="EMBL" id="RBNH01000009">
    <property type="protein sequence ID" value="RKO23404.1"/>
    <property type="molecule type" value="Genomic_DNA"/>
</dbReference>
<accession>A0A3B0FEP1</accession>
<feature type="compositionally biased region" description="Low complexity" evidence="1">
    <location>
        <begin position="60"/>
        <end position="71"/>
    </location>
</feature>
<reference evidence="3" key="2">
    <citation type="submission" date="2018-10" db="EMBL/GenBank/DDBJ databases">
        <authorList>
            <person name="Wang Y."/>
            <person name="Wang J."/>
            <person name="Yang X."/>
            <person name="Wang Z."/>
            <person name="Huang Y."/>
        </authorList>
    </citation>
    <scope>NUCLEOTIDE SEQUENCE [LARGE SCALE GENOMIC DNA]</scope>
    <source>
        <strain evidence="3">J015</strain>
    </source>
</reference>
<comment type="caution">
    <text evidence="2">The sequence shown here is derived from an EMBL/GenBank/DDBJ whole genome shotgun (WGS) entry which is preliminary data.</text>
</comment>
<feature type="compositionally biased region" description="Low complexity" evidence="1">
    <location>
        <begin position="108"/>
        <end position="124"/>
    </location>
</feature>
<name>A0A3B0FEP1_PSEPS</name>
<dbReference type="AlphaFoldDB" id="A0A3B0FEP1"/>
<proteinExistence type="predicted"/>
<gene>
    <name evidence="2" type="ORF">D7Z96_11180</name>
</gene>
<evidence type="ECO:0000313" key="3">
    <source>
        <dbReference type="Proteomes" id="UP000273159"/>
    </source>
</evidence>
<dbReference type="Proteomes" id="UP000273159">
    <property type="component" value="Unassembled WGS sequence"/>
</dbReference>
<organism evidence="2 3">
    <name type="scientific">Pseudarthrobacter phenanthrenivorans</name>
    <name type="common">Arthrobacter phenanthrenivorans</name>
    <dbReference type="NCBI Taxonomy" id="361575"/>
    <lineage>
        <taxon>Bacteria</taxon>
        <taxon>Bacillati</taxon>
        <taxon>Actinomycetota</taxon>
        <taxon>Actinomycetes</taxon>
        <taxon>Micrococcales</taxon>
        <taxon>Micrococcaceae</taxon>
        <taxon>Pseudarthrobacter</taxon>
    </lineage>
</organism>
<sequence length="156" mass="15002">MGIGDSIGKAAENAMEDLAGTSKPTEKTHVPDPTNPNDDVEVHSSLSEGSNAMEAEKQKAPGLKAGAAPGPVSENPLGGDADTDEVGGDSQESAGRGSAGEDDGGLAGSASAPAGGAPAAPSGVPGSGGLPESNPDELRADPSEGDQDPSTSTGRG</sequence>